<evidence type="ECO:0000256" key="6">
    <source>
        <dbReference type="SAM" id="Phobius"/>
    </source>
</evidence>
<feature type="domain" description="G-protein coupled receptors family 1 profile" evidence="7">
    <location>
        <begin position="21"/>
        <end position="131"/>
    </location>
</feature>
<evidence type="ECO:0000256" key="1">
    <source>
        <dbReference type="ARBA" id="ARBA00004141"/>
    </source>
</evidence>
<reference evidence="8" key="1">
    <citation type="submission" date="2023-10" db="EMBL/GenBank/DDBJ databases">
        <title>Genome assembly of Pristionchus species.</title>
        <authorList>
            <person name="Yoshida K."/>
            <person name="Sommer R.J."/>
        </authorList>
    </citation>
    <scope>NUCLEOTIDE SEQUENCE</scope>
    <source>
        <strain evidence="8">RS0144</strain>
    </source>
</reference>
<evidence type="ECO:0000256" key="2">
    <source>
        <dbReference type="ARBA" id="ARBA00009166"/>
    </source>
</evidence>
<dbReference type="InterPro" id="IPR019421">
    <property type="entry name" value="7TM_GPCR_serpentine_rcpt_Srd"/>
</dbReference>
<dbReference type="EMBL" id="BTSX01000004">
    <property type="protein sequence ID" value="GMS93201.1"/>
    <property type="molecule type" value="Genomic_DNA"/>
</dbReference>
<keyword evidence="3 6" id="KW-0812">Transmembrane</keyword>
<feature type="non-terminal residue" evidence="8">
    <location>
        <position position="1"/>
    </location>
</feature>
<keyword evidence="4 6" id="KW-1133">Transmembrane helix</keyword>
<name>A0AAV5TGY5_9BILA</name>
<proteinExistence type="inferred from homology"/>
<comment type="caution">
    <text evidence="8">The sequence shown here is derived from an EMBL/GenBank/DDBJ whole genome shotgun (WGS) entry which is preliminary data.</text>
</comment>
<dbReference type="PANTHER" id="PTHR22945">
    <property type="entry name" value="SERPENTINE RECEPTOR, CLASS D DELTA"/>
    <property type="match status" value="1"/>
</dbReference>
<evidence type="ECO:0000313" key="9">
    <source>
        <dbReference type="Proteomes" id="UP001432027"/>
    </source>
</evidence>
<dbReference type="AlphaFoldDB" id="A0AAV5TGY5"/>
<dbReference type="GO" id="GO:0016020">
    <property type="term" value="C:membrane"/>
    <property type="evidence" value="ECO:0007669"/>
    <property type="project" value="UniProtKB-SubCell"/>
</dbReference>
<keyword evidence="5 6" id="KW-0472">Membrane</keyword>
<feature type="transmembrane region" description="Helical" evidence="6">
    <location>
        <begin position="42"/>
        <end position="63"/>
    </location>
</feature>
<evidence type="ECO:0000256" key="5">
    <source>
        <dbReference type="ARBA" id="ARBA00023136"/>
    </source>
</evidence>
<evidence type="ECO:0000256" key="4">
    <source>
        <dbReference type="ARBA" id="ARBA00022989"/>
    </source>
</evidence>
<evidence type="ECO:0000313" key="8">
    <source>
        <dbReference type="EMBL" id="GMS93201.1"/>
    </source>
</evidence>
<feature type="non-terminal residue" evidence="8">
    <location>
        <position position="131"/>
    </location>
</feature>
<evidence type="ECO:0000256" key="3">
    <source>
        <dbReference type="ARBA" id="ARBA00022692"/>
    </source>
</evidence>
<evidence type="ECO:0000259" key="7">
    <source>
        <dbReference type="PROSITE" id="PS50262"/>
    </source>
</evidence>
<comment type="subcellular location">
    <subcellularLocation>
        <location evidence="1">Membrane</location>
        <topology evidence="1">Multi-pass membrane protein</topology>
    </subcellularLocation>
</comment>
<accession>A0AAV5TGY5</accession>
<dbReference type="Proteomes" id="UP001432027">
    <property type="component" value="Unassembled WGS sequence"/>
</dbReference>
<dbReference type="InterPro" id="IPR050920">
    <property type="entry name" value="Nematode_rcpt-like_delta"/>
</dbReference>
<dbReference type="InterPro" id="IPR017452">
    <property type="entry name" value="GPCR_Rhodpsn_7TM"/>
</dbReference>
<dbReference type="Pfam" id="PF10317">
    <property type="entry name" value="7TM_GPCR_Srd"/>
    <property type="match status" value="1"/>
</dbReference>
<protein>
    <recommendedName>
        <fullName evidence="7">G-protein coupled receptors family 1 profile domain-containing protein</fullName>
    </recommendedName>
</protein>
<dbReference type="PANTHER" id="PTHR22945:SF40">
    <property type="entry name" value="SERPENTINE RECEPTOR, CLASS D (DELTA)-RELATED"/>
    <property type="match status" value="1"/>
</dbReference>
<sequence>QMDDFIQLSILYSINGVAIVANIMLIAVIARRTPKAMRSFSIFLLNTAIVDILTVLASATIAVRVVCLPDLRIVYVYIGQYATIGGSAFCRICKALQMCLVNGSTAILLLTFGYRRHIISAGNALLNYPLR</sequence>
<comment type="similarity">
    <text evidence="2">Belongs to the nematode receptor-like protein srd family.</text>
</comment>
<gene>
    <name evidence="8" type="ORF">PENTCL1PPCAC_15376</name>
</gene>
<dbReference type="SUPFAM" id="SSF81321">
    <property type="entry name" value="Family A G protein-coupled receptor-like"/>
    <property type="match status" value="1"/>
</dbReference>
<dbReference type="Gene3D" id="1.20.1070.10">
    <property type="entry name" value="Rhodopsin 7-helix transmembrane proteins"/>
    <property type="match status" value="1"/>
</dbReference>
<keyword evidence="9" id="KW-1185">Reference proteome</keyword>
<organism evidence="8 9">
    <name type="scientific">Pristionchus entomophagus</name>
    <dbReference type="NCBI Taxonomy" id="358040"/>
    <lineage>
        <taxon>Eukaryota</taxon>
        <taxon>Metazoa</taxon>
        <taxon>Ecdysozoa</taxon>
        <taxon>Nematoda</taxon>
        <taxon>Chromadorea</taxon>
        <taxon>Rhabditida</taxon>
        <taxon>Rhabditina</taxon>
        <taxon>Diplogasteromorpha</taxon>
        <taxon>Diplogasteroidea</taxon>
        <taxon>Neodiplogasteridae</taxon>
        <taxon>Pristionchus</taxon>
    </lineage>
</organism>
<dbReference type="PROSITE" id="PS50262">
    <property type="entry name" value="G_PROTEIN_RECEP_F1_2"/>
    <property type="match status" value="1"/>
</dbReference>
<feature type="transmembrane region" description="Helical" evidence="6">
    <location>
        <begin position="6"/>
        <end position="30"/>
    </location>
</feature>